<gene>
    <name evidence="1" type="ORF">SAMN04488522_103909</name>
</gene>
<organism evidence="1 2">
    <name type="scientific">Pedobacter caeni</name>
    <dbReference type="NCBI Taxonomy" id="288992"/>
    <lineage>
        <taxon>Bacteria</taxon>
        <taxon>Pseudomonadati</taxon>
        <taxon>Bacteroidota</taxon>
        <taxon>Sphingobacteriia</taxon>
        <taxon>Sphingobacteriales</taxon>
        <taxon>Sphingobacteriaceae</taxon>
        <taxon>Pedobacter</taxon>
    </lineage>
</organism>
<dbReference type="Proteomes" id="UP000184287">
    <property type="component" value="Unassembled WGS sequence"/>
</dbReference>
<keyword evidence="2" id="KW-1185">Reference proteome</keyword>
<dbReference type="AlphaFoldDB" id="A0A1M5F2H8"/>
<dbReference type="OrthoDB" id="128043at2"/>
<reference evidence="2" key="1">
    <citation type="submission" date="2016-11" db="EMBL/GenBank/DDBJ databases">
        <authorList>
            <person name="Varghese N."/>
            <person name="Submissions S."/>
        </authorList>
    </citation>
    <scope>NUCLEOTIDE SEQUENCE [LARGE SCALE GENOMIC DNA]</scope>
    <source>
        <strain evidence="2">DSM 16990</strain>
    </source>
</reference>
<accession>A0A1M5F2H8</accession>
<evidence type="ECO:0008006" key="3">
    <source>
        <dbReference type="Google" id="ProtNLM"/>
    </source>
</evidence>
<name>A0A1M5F2H8_9SPHI</name>
<proteinExistence type="predicted"/>
<sequence>MENREYIMELTSVPQNIVPEQETRLTLTLQKPSVLEISHEQKIHLIILSDDLSYFNHIHPVETETGYEVKTQFPSPGKFYLFADYKPYGIEQVVNKLEVNVQDNAPSPVVYSKEELTGNSGAYSISLVADQGQFTNGHMMIDGILKKDGKEIDPSTLDNYLGAKAHVVLISVDDKEYIHVHPEVENGRYKLHASFPKPGIYRGWIQFQAEGRLHTTDYVLKVVQEQANPGNGHQQASKPHH</sequence>
<protein>
    <recommendedName>
        <fullName evidence="3">Secreted protein</fullName>
    </recommendedName>
</protein>
<evidence type="ECO:0000313" key="1">
    <source>
        <dbReference type="EMBL" id="SHF85719.1"/>
    </source>
</evidence>
<dbReference type="RefSeq" id="WP_073232621.1">
    <property type="nucleotide sequence ID" value="NZ_FQUQ01000003.1"/>
</dbReference>
<dbReference type="EMBL" id="FQUQ01000003">
    <property type="protein sequence ID" value="SHF85719.1"/>
    <property type="molecule type" value="Genomic_DNA"/>
</dbReference>
<dbReference type="STRING" id="288992.SAMN04488522_103909"/>
<evidence type="ECO:0000313" key="2">
    <source>
        <dbReference type="Proteomes" id="UP000184287"/>
    </source>
</evidence>